<evidence type="ECO:0000313" key="2">
    <source>
        <dbReference type="EMBL" id="OSX63561.1"/>
    </source>
</evidence>
<evidence type="ECO:0000256" key="1">
    <source>
        <dbReference type="SAM" id="MobiDB-lite"/>
    </source>
</evidence>
<reference evidence="2 3" key="1">
    <citation type="submission" date="2017-04" db="EMBL/GenBank/DDBJ databases">
        <title>Genome Sequence of the Model Brown-Rot Fungus Postia placenta SB12.</title>
        <authorList>
            <consortium name="DOE Joint Genome Institute"/>
            <person name="Gaskell J."/>
            <person name="Kersten P."/>
            <person name="Larrondo L.F."/>
            <person name="Canessa P."/>
            <person name="Martinez D."/>
            <person name="Hibbett D."/>
            <person name="Schmoll M."/>
            <person name="Kubicek C.P."/>
            <person name="Martinez A.T."/>
            <person name="Yadav J."/>
            <person name="Master E."/>
            <person name="Magnuson J.K."/>
            <person name="James T."/>
            <person name="Yaver D."/>
            <person name="Berka R."/>
            <person name="Labutti K."/>
            <person name="Lipzen A."/>
            <person name="Aerts A."/>
            <person name="Barry K."/>
            <person name="Henrissat B."/>
            <person name="Blanchette R."/>
            <person name="Grigoriev I."/>
            <person name="Cullen D."/>
        </authorList>
    </citation>
    <scope>NUCLEOTIDE SEQUENCE [LARGE SCALE GENOMIC DNA]</scope>
    <source>
        <strain evidence="2 3">MAD-698-R-SB12</strain>
    </source>
</reference>
<dbReference type="AlphaFoldDB" id="A0A1X6N4K1"/>
<accession>A0A1X6N4K1</accession>
<organism evidence="2 3">
    <name type="scientific">Postia placenta MAD-698-R-SB12</name>
    <dbReference type="NCBI Taxonomy" id="670580"/>
    <lineage>
        <taxon>Eukaryota</taxon>
        <taxon>Fungi</taxon>
        <taxon>Dikarya</taxon>
        <taxon>Basidiomycota</taxon>
        <taxon>Agaricomycotina</taxon>
        <taxon>Agaricomycetes</taxon>
        <taxon>Polyporales</taxon>
        <taxon>Adustoporiaceae</taxon>
        <taxon>Rhodonia</taxon>
    </lineage>
</organism>
<dbReference type="RefSeq" id="XP_024340355.1">
    <property type="nucleotide sequence ID" value="XM_024478882.1"/>
</dbReference>
<dbReference type="Proteomes" id="UP000194127">
    <property type="component" value="Unassembled WGS sequence"/>
</dbReference>
<keyword evidence="3" id="KW-1185">Reference proteome</keyword>
<sequence>MSCSVSVYCEDDVSSVRLRGSAAARLKKGSATTIDGLRKLTSMVGIKPCTRESAAAACISRLVSCMSKSGASGIGVELQPWYTSTHSDPEISREVKKKGGDPLASSGSISVAHTDPLPGASGGCYRSPGLVRLEGPQVTACYGHLCAAVLYEGAGEHHMPSRVTEEIPGS</sequence>
<gene>
    <name evidence="2" type="ORF">POSPLADRAFT_1045875</name>
</gene>
<dbReference type="OrthoDB" id="10271770at2759"/>
<feature type="compositionally biased region" description="Basic and acidic residues" evidence="1">
    <location>
        <begin position="87"/>
        <end position="100"/>
    </location>
</feature>
<dbReference type="GeneID" id="36323832"/>
<evidence type="ECO:0000313" key="3">
    <source>
        <dbReference type="Proteomes" id="UP000194127"/>
    </source>
</evidence>
<name>A0A1X6N4K1_9APHY</name>
<protein>
    <submittedName>
        <fullName evidence="2">Uncharacterized protein</fullName>
    </submittedName>
</protein>
<proteinExistence type="predicted"/>
<feature type="region of interest" description="Disordered" evidence="1">
    <location>
        <begin position="84"/>
        <end position="113"/>
    </location>
</feature>
<dbReference type="EMBL" id="KZ110595">
    <property type="protein sequence ID" value="OSX63561.1"/>
    <property type="molecule type" value="Genomic_DNA"/>
</dbReference>